<feature type="non-terminal residue" evidence="1">
    <location>
        <position position="1"/>
    </location>
</feature>
<evidence type="ECO:0000313" key="1">
    <source>
        <dbReference type="EMBL" id="TVU26406.1"/>
    </source>
</evidence>
<dbReference type="EMBL" id="RWGY01000013">
    <property type="protein sequence ID" value="TVU26406.1"/>
    <property type="molecule type" value="Genomic_DNA"/>
</dbReference>
<dbReference type="Gramene" id="TVU26406">
    <property type="protein sequence ID" value="TVU26406"/>
    <property type="gene ID" value="EJB05_28952"/>
</dbReference>
<dbReference type="GO" id="GO:0003676">
    <property type="term" value="F:nucleic acid binding"/>
    <property type="evidence" value="ECO:0007669"/>
    <property type="project" value="InterPro"/>
</dbReference>
<evidence type="ECO:0008006" key="3">
    <source>
        <dbReference type="Google" id="ProtNLM"/>
    </source>
</evidence>
<proteinExistence type="predicted"/>
<name>A0A5J9US45_9POAL</name>
<accession>A0A5J9US45</accession>
<evidence type="ECO:0000313" key="2">
    <source>
        <dbReference type="Proteomes" id="UP000324897"/>
    </source>
</evidence>
<dbReference type="AlphaFoldDB" id="A0A5J9US45"/>
<sequence length="49" mass="5430">NTLKGSKFQDICGNLPQNVDCNRLQQFFSNHGKVADSLDGRPLQVKLAN</sequence>
<dbReference type="Proteomes" id="UP000324897">
    <property type="component" value="Chromosome 2"/>
</dbReference>
<comment type="caution">
    <text evidence="1">The sequence shown here is derived from an EMBL/GenBank/DDBJ whole genome shotgun (WGS) entry which is preliminary data.</text>
</comment>
<dbReference type="SUPFAM" id="SSF54928">
    <property type="entry name" value="RNA-binding domain, RBD"/>
    <property type="match status" value="1"/>
</dbReference>
<reference evidence="1 2" key="1">
    <citation type="journal article" date="2019" name="Sci. Rep.">
        <title>A high-quality genome of Eragrostis curvula grass provides insights into Poaceae evolution and supports new strategies to enhance forage quality.</title>
        <authorList>
            <person name="Carballo J."/>
            <person name="Santos B.A.C.M."/>
            <person name="Zappacosta D."/>
            <person name="Garbus I."/>
            <person name="Selva J.P."/>
            <person name="Gallo C.A."/>
            <person name="Diaz A."/>
            <person name="Albertini E."/>
            <person name="Caccamo M."/>
            <person name="Echenique V."/>
        </authorList>
    </citation>
    <scope>NUCLEOTIDE SEQUENCE [LARGE SCALE GENOMIC DNA]</scope>
    <source>
        <strain evidence="2">cv. Victoria</strain>
        <tissue evidence="1">Leaf</tissue>
    </source>
</reference>
<organism evidence="1 2">
    <name type="scientific">Eragrostis curvula</name>
    <name type="common">weeping love grass</name>
    <dbReference type="NCBI Taxonomy" id="38414"/>
    <lineage>
        <taxon>Eukaryota</taxon>
        <taxon>Viridiplantae</taxon>
        <taxon>Streptophyta</taxon>
        <taxon>Embryophyta</taxon>
        <taxon>Tracheophyta</taxon>
        <taxon>Spermatophyta</taxon>
        <taxon>Magnoliopsida</taxon>
        <taxon>Liliopsida</taxon>
        <taxon>Poales</taxon>
        <taxon>Poaceae</taxon>
        <taxon>PACMAD clade</taxon>
        <taxon>Chloridoideae</taxon>
        <taxon>Eragrostideae</taxon>
        <taxon>Eragrostidinae</taxon>
        <taxon>Eragrostis</taxon>
    </lineage>
</organism>
<gene>
    <name evidence="1" type="ORF">EJB05_28952</name>
</gene>
<protein>
    <recommendedName>
        <fullName evidence="3">RRM domain-containing protein</fullName>
    </recommendedName>
</protein>
<keyword evidence="2" id="KW-1185">Reference proteome</keyword>
<dbReference type="CDD" id="cd00590">
    <property type="entry name" value="RRM_SF"/>
    <property type="match status" value="1"/>
</dbReference>
<dbReference type="InterPro" id="IPR035979">
    <property type="entry name" value="RBD_domain_sf"/>
</dbReference>